<dbReference type="EMBL" id="CP119924">
    <property type="protein sequence ID" value="WFD17748.1"/>
    <property type="molecule type" value="Genomic_DNA"/>
</dbReference>
<evidence type="ECO:0000256" key="1">
    <source>
        <dbReference type="SAM" id="MobiDB-lite"/>
    </source>
</evidence>
<proteinExistence type="predicted"/>
<dbReference type="AlphaFoldDB" id="A0AAJ5Z6E9"/>
<name>A0AAJ5Z6E9_9BASI</name>
<evidence type="ECO:0000313" key="2">
    <source>
        <dbReference type="EMBL" id="WFD17748.1"/>
    </source>
</evidence>
<gene>
    <name evidence="2" type="ORF">MARU1_003811</name>
</gene>
<organism evidence="2 3">
    <name type="scientific">Malassezia arunalokei</name>
    <dbReference type="NCBI Taxonomy" id="1514897"/>
    <lineage>
        <taxon>Eukaryota</taxon>
        <taxon>Fungi</taxon>
        <taxon>Dikarya</taxon>
        <taxon>Basidiomycota</taxon>
        <taxon>Ustilaginomycotina</taxon>
        <taxon>Malasseziomycetes</taxon>
        <taxon>Malasseziales</taxon>
        <taxon>Malasseziaceae</taxon>
        <taxon>Malassezia</taxon>
    </lineage>
</organism>
<reference evidence="2 3" key="1">
    <citation type="submission" date="2023-03" db="EMBL/GenBank/DDBJ databases">
        <title>Mating type loci evolution in Malassezia.</title>
        <authorList>
            <person name="Coelho M.A."/>
        </authorList>
    </citation>
    <scope>NUCLEOTIDE SEQUENCE [LARGE SCALE GENOMIC DNA]</scope>
    <source>
        <strain evidence="2 3">CBS 13387</strain>
    </source>
</reference>
<sequence length="346" mass="39116">MTGRVVGRNHYDDADLAHIRSVIQLEARPLNVSRIARTLANEYPKHTYWSYLSFLQKNLRDRPDLFEAPRPDVLDDSEEEELDEEALSAFDAQYGAAPESTPSVPSLRPEHVCMLVDALVELLHSSHFEASDDAVHALESSDVPLSVWQELASKVPTRPEHMWQAYYERFRGMLWERALEQYVPQAPADVTPSPSPSSVHTPESTTHTPQSVRVGQRSGHHDAKVLARGGVHPEEPSPTVERHPASPPSRAEKHRARALYEARVWELCADYGFASPRQLVPFMLRASGDVDACREYVRQYIEGLSHKYTLDVPTLIEMLEAQRGDAKLLTRILDIQLRARRAAAHE</sequence>
<accession>A0AAJ5Z6E9</accession>
<feature type="region of interest" description="Disordered" evidence="1">
    <location>
        <begin position="186"/>
        <end position="253"/>
    </location>
</feature>
<keyword evidence="3" id="KW-1185">Reference proteome</keyword>
<protein>
    <submittedName>
        <fullName evidence="2">Uncharacterized protein</fullName>
    </submittedName>
</protein>
<feature type="compositionally biased region" description="Low complexity" evidence="1">
    <location>
        <begin position="190"/>
        <end position="209"/>
    </location>
</feature>
<dbReference type="Proteomes" id="UP001217582">
    <property type="component" value="Chromosome 9"/>
</dbReference>
<evidence type="ECO:0000313" key="3">
    <source>
        <dbReference type="Proteomes" id="UP001217582"/>
    </source>
</evidence>
<feature type="compositionally biased region" description="Basic and acidic residues" evidence="1">
    <location>
        <begin position="219"/>
        <end position="244"/>
    </location>
</feature>